<keyword evidence="2" id="KW-0378">Hydrolase</keyword>
<evidence type="ECO:0000313" key="2">
    <source>
        <dbReference type="EMBL" id="MFC6314632.1"/>
    </source>
</evidence>
<evidence type="ECO:0000313" key="3">
    <source>
        <dbReference type="Proteomes" id="UP001596310"/>
    </source>
</evidence>
<reference evidence="3" key="1">
    <citation type="journal article" date="2019" name="Int. J. Syst. Evol. Microbiol.">
        <title>The Global Catalogue of Microorganisms (GCM) 10K type strain sequencing project: providing services to taxonomists for standard genome sequencing and annotation.</title>
        <authorList>
            <consortium name="The Broad Institute Genomics Platform"/>
            <consortium name="The Broad Institute Genome Sequencing Center for Infectious Disease"/>
            <person name="Wu L."/>
            <person name="Ma J."/>
        </authorList>
    </citation>
    <scope>NUCLEOTIDE SEQUENCE [LARGE SCALE GENOMIC DNA]</scope>
    <source>
        <strain evidence="3">CCM 8897</strain>
    </source>
</reference>
<keyword evidence="3" id="KW-1185">Reference proteome</keyword>
<dbReference type="EMBL" id="JBHSSM010000010">
    <property type="protein sequence ID" value="MFC6314632.1"/>
    <property type="molecule type" value="Genomic_DNA"/>
</dbReference>
<accession>A0ABW1UP68</accession>
<dbReference type="GO" id="GO:0016787">
    <property type="term" value="F:hydrolase activity"/>
    <property type="evidence" value="ECO:0007669"/>
    <property type="project" value="UniProtKB-KW"/>
</dbReference>
<dbReference type="InterPro" id="IPR022742">
    <property type="entry name" value="Hydrolase_4"/>
</dbReference>
<proteinExistence type="predicted"/>
<sequence length="324" mass="36688">MKWQKIASVAVPSAFLLGVTATSAALYRYGFGRMKQKEATRQLAAFNRKKHSWSAWYAQQPREDWWLYDDDPQNRLHALYLPHPRPTKKVVLIAHGYHGSALTMASYAQMFQELGYNVLMPDNRAHGESAGEWVNFGWLDRLDYRDWCLDLVDHLGPDCEIVLFGVSMGGAIVMMMSGEVLPPQVKAIIEDCGYSSLRGELAYQMKAQFHLPEFPFVPVANLFNHLTLGFDLKEVDSLTALKNNRRPIFFIHGERDGFVPTAMVLENYAATSAPKELWVVPNADHAQAFGVDPHAYKHHVAKFLRHYLHDDGCKVADAKITPAE</sequence>
<dbReference type="InterPro" id="IPR029058">
    <property type="entry name" value="AB_hydrolase_fold"/>
</dbReference>
<dbReference type="Gene3D" id="3.40.50.1820">
    <property type="entry name" value="alpha/beta hydrolase"/>
    <property type="match status" value="1"/>
</dbReference>
<comment type="caution">
    <text evidence="2">The sequence shown here is derived from an EMBL/GenBank/DDBJ whole genome shotgun (WGS) entry which is preliminary data.</text>
</comment>
<evidence type="ECO:0000259" key="1">
    <source>
        <dbReference type="Pfam" id="PF12146"/>
    </source>
</evidence>
<name>A0ABW1UP68_9LACO</name>
<dbReference type="PANTHER" id="PTHR43358">
    <property type="entry name" value="ALPHA/BETA-HYDROLASE"/>
    <property type="match status" value="1"/>
</dbReference>
<organism evidence="2 3">
    <name type="scientific">Lapidilactobacillus achengensis</name>
    <dbReference type="NCBI Taxonomy" id="2486000"/>
    <lineage>
        <taxon>Bacteria</taxon>
        <taxon>Bacillati</taxon>
        <taxon>Bacillota</taxon>
        <taxon>Bacilli</taxon>
        <taxon>Lactobacillales</taxon>
        <taxon>Lactobacillaceae</taxon>
        <taxon>Lapidilactobacillus</taxon>
    </lineage>
</organism>
<dbReference type="InterPro" id="IPR052920">
    <property type="entry name" value="DNA-binding_regulatory"/>
</dbReference>
<dbReference type="RefSeq" id="WP_125600386.1">
    <property type="nucleotide sequence ID" value="NZ_JBHSSM010000010.1"/>
</dbReference>
<dbReference type="SUPFAM" id="SSF53474">
    <property type="entry name" value="alpha/beta-Hydrolases"/>
    <property type="match status" value="1"/>
</dbReference>
<protein>
    <submittedName>
        <fullName evidence="2">Alpha/beta hydrolase</fullName>
    </submittedName>
</protein>
<dbReference type="Pfam" id="PF12146">
    <property type="entry name" value="Hydrolase_4"/>
    <property type="match status" value="1"/>
</dbReference>
<gene>
    <name evidence="2" type="ORF">ACFQHW_03510</name>
</gene>
<dbReference type="Proteomes" id="UP001596310">
    <property type="component" value="Unassembled WGS sequence"/>
</dbReference>
<dbReference type="PANTHER" id="PTHR43358:SF4">
    <property type="entry name" value="ALPHA_BETA HYDROLASE FOLD-1 DOMAIN-CONTAINING PROTEIN"/>
    <property type="match status" value="1"/>
</dbReference>
<feature type="domain" description="Serine aminopeptidase S33" evidence="1">
    <location>
        <begin position="86"/>
        <end position="189"/>
    </location>
</feature>